<evidence type="ECO:0000256" key="2">
    <source>
        <dbReference type="ARBA" id="ARBA00010790"/>
    </source>
</evidence>
<sequence>MVSPCCNCPFVDTQLIANNCNAGFALFMSLVEMLILSRCDIADPCGRLGVDAATNPPEDEYDFIVVGAGVAGPVVASRLSEARLDGGLPWSVLLLEAGPEEPTATQIPAYAVVGVGTYVDWNYTTVEQKNACLSTGGICHWPRGKMVAGTGGMQGMMYTRGNKRLYDSWGIEGWTYKDILPYFKRSENNLNKNLLDDGYHGFAGPLKVGQFSSHPLLSEVLLEAGRELGYYTQDVNGKNQTGFAIAQMMSAHGLRSSTPRAYLRPHKDRTNLRVAINAHVTKVLFENQRAVGVEYEDSHGKMKRVSAKKEVVLSAGAVGSPQLLLLSGVGPREHLEEMGIPVVLDSPGVGKNLHNHVSVGVGFSINESSYQTLNLEAVKMYTEEQKGPMASTGLTQNTAFLLSKFAERDYPDLQVFFDGYLAACSKTGQISECSGGEIENCGRRSIFARPTNILTESKGYLQLRSSNPHDYPFIEPQYLSVEKDVDVLVEGIKIILNLTNTEAMSRWDFKLDQKVAEGCENEEFASDAYWRCVVRRYTGPENHQGGTVKMGRDDDPEAVLDSMLRVRGLENLRVVDASVFPRMPNSNPIATIIMTAERVLGTCLAPNLDFATCIYLQLIANITASYLKLSDTSKYPRDTTDVLDEYDFIVVGAGSAGSVLANRLTERQDWKVLLVEAGDDPPATSEVPFLHQFLQNTEADWAFRTEPQEHACGAMVSRICRWPRGKMLGGTSSANDMLYLRGNKKDYDRWSEEGNHGWSYEDLLPYFKKSEKLQVSYIDNNTYHGREGPLTINYFKAIPEQLVSVIVDAIQEIGGFNFDSNGQKQSGFTLLQGLVEGGRRLSTATAFLAPIKNRKNLHVLKKALATKVLFENKKAVGLQYIKDGVMFQVRARKEVILSAGAVNTPKLLMLSGIGPADHLQDLGIPIVKDSPVGYNLQDHILVLAPTIRFYFEEDPKMPRRKKICETERGLRYKWNEMVQFPASMYFTASQYHIARSERWSGIGGRPLTGFISSKYGDETIDYPDLRLQLLDFEHGDVDYTKRFAQNMGLKEEAMDSIFGSLVVHDFMILSPTLMRPKSRGRITLKSKEPTVPPIIQPNYLSEKEDRDILLEGIKFAINFTIGTKAMDKLQTCLFMDNYPACDYPFGSDEYWHCIIEHFSVPSHNPSGTAKMGPDTDKGSVVDSRLRVKGVDSLRVADASIMPNIVTGNTDVATIMIGEKAADLIKQDYPAKN</sequence>
<dbReference type="InterPro" id="IPR036188">
    <property type="entry name" value="FAD/NAD-bd_sf"/>
</dbReference>
<accession>A0A8K0JUK3</accession>
<comment type="similarity">
    <text evidence="2">Belongs to the GMC oxidoreductase family.</text>
</comment>
<evidence type="ECO:0000313" key="6">
    <source>
        <dbReference type="EMBL" id="KAG8222609.1"/>
    </source>
</evidence>
<dbReference type="SUPFAM" id="SSF54373">
    <property type="entry name" value="FAD-linked reductases, C-terminal domain"/>
    <property type="match status" value="2"/>
</dbReference>
<dbReference type="SUPFAM" id="SSF51905">
    <property type="entry name" value="FAD/NAD(P)-binding domain"/>
    <property type="match status" value="2"/>
</dbReference>
<feature type="domain" description="Glucose-methanol-choline oxidoreductase N-terminal" evidence="5">
    <location>
        <begin position="316"/>
        <end position="330"/>
    </location>
</feature>
<comment type="caution">
    <text evidence="6">The sequence shown here is derived from an EMBL/GenBank/DDBJ whole genome shotgun (WGS) entry which is preliminary data.</text>
</comment>
<evidence type="ECO:0000256" key="3">
    <source>
        <dbReference type="ARBA" id="ARBA00022630"/>
    </source>
</evidence>
<protein>
    <recommendedName>
        <fullName evidence="5">Glucose-methanol-choline oxidoreductase N-terminal domain-containing protein</fullName>
    </recommendedName>
</protein>
<evidence type="ECO:0000313" key="7">
    <source>
        <dbReference type="Proteomes" id="UP000792457"/>
    </source>
</evidence>
<dbReference type="GO" id="GO:0016614">
    <property type="term" value="F:oxidoreductase activity, acting on CH-OH group of donors"/>
    <property type="evidence" value="ECO:0007669"/>
    <property type="project" value="InterPro"/>
</dbReference>
<dbReference type="Pfam" id="PF00732">
    <property type="entry name" value="GMC_oxred_N"/>
    <property type="match status" value="2"/>
</dbReference>
<dbReference type="Pfam" id="PF05199">
    <property type="entry name" value="GMC_oxred_C"/>
    <property type="match status" value="2"/>
</dbReference>
<keyword evidence="7" id="KW-1185">Reference proteome</keyword>
<dbReference type="Proteomes" id="UP000792457">
    <property type="component" value="Unassembled WGS sequence"/>
</dbReference>
<reference evidence="6" key="2">
    <citation type="submission" date="2017-10" db="EMBL/GenBank/DDBJ databases">
        <title>Ladona fulva Genome sequencing and assembly.</title>
        <authorList>
            <person name="Murali S."/>
            <person name="Richards S."/>
            <person name="Bandaranaike D."/>
            <person name="Bellair M."/>
            <person name="Blankenburg K."/>
            <person name="Chao H."/>
            <person name="Dinh H."/>
            <person name="Doddapaneni H."/>
            <person name="Dugan-Rocha S."/>
            <person name="Elkadiri S."/>
            <person name="Gnanaolivu R."/>
            <person name="Hernandez B."/>
            <person name="Skinner E."/>
            <person name="Javaid M."/>
            <person name="Lee S."/>
            <person name="Li M."/>
            <person name="Ming W."/>
            <person name="Munidasa M."/>
            <person name="Muniz J."/>
            <person name="Nguyen L."/>
            <person name="Hughes D."/>
            <person name="Osuji N."/>
            <person name="Pu L.-L."/>
            <person name="Puazo M."/>
            <person name="Qu C."/>
            <person name="Quiroz J."/>
            <person name="Raj R."/>
            <person name="Weissenberger G."/>
            <person name="Xin Y."/>
            <person name="Zou X."/>
            <person name="Han Y."/>
            <person name="Worley K."/>
            <person name="Muzny D."/>
            <person name="Gibbs R."/>
        </authorList>
    </citation>
    <scope>NUCLEOTIDE SEQUENCE</scope>
    <source>
        <strain evidence="6">Sampled in the wild</strain>
    </source>
</reference>
<dbReference type="PROSITE" id="PS00624">
    <property type="entry name" value="GMC_OXRED_2"/>
    <property type="match status" value="2"/>
</dbReference>
<dbReference type="AlphaFoldDB" id="A0A8K0JUK3"/>
<dbReference type="PANTHER" id="PTHR11552">
    <property type="entry name" value="GLUCOSE-METHANOL-CHOLINE GMC OXIDOREDUCTASE"/>
    <property type="match status" value="1"/>
</dbReference>
<dbReference type="EMBL" id="KZ308138">
    <property type="protein sequence ID" value="KAG8222609.1"/>
    <property type="molecule type" value="Genomic_DNA"/>
</dbReference>
<dbReference type="InterPro" id="IPR007867">
    <property type="entry name" value="GMC_OxRtase_C"/>
</dbReference>
<organism evidence="6 7">
    <name type="scientific">Ladona fulva</name>
    <name type="common">Scarce chaser dragonfly</name>
    <name type="synonym">Libellula fulva</name>
    <dbReference type="NCBI Taxonomy" id="123851"/>
    <lineage>
        <taxon>Eukaryota</taxon>
        <taxon>Metazoa</taxon>
        <taxon>Ecdysozoa</taxon>
        <taxon>Arthropoda</taxon>
        <taxon>Hexapoda</taxon>
        <taxon>Insecta</taxon>
        <taxon>Pterygota</taxon>
        <taxon>Palaeoptera</taxon>
        <taxon>Odonata</taxon>
        <taxon>Epiprocta</taxon>
        <taxon>Anisoptera</taxon>
        <taxon>Libelluloidea</taxon>
        <taxon>Libellulidae</taxon>
        <taxon>Ladona</taxon>
    </lineage>
</organism>
<dbReference type="InterPro" id="IPR012132">
    <property type="entry name" value="GMC_OxRdtase"/>
</dbReference>
<dbReference type="GO" id="GO:0050660">
    <property type="term" value="F:flavin adenine dinucleotide binding"/>
    <property type="evidence" value="ECO:0007669"/>
    <property type="project" value="InterPro"/>
</dbReference>
<reference evidence="6" key="1">
    <citation type="submission" date="2013-04" db="EMBL/GenBank/DDBJ databases">
        <authorList>
            <person name="Qu J."/>
            <person name="Murali S.C."/>
            <person name="Bandaranaike D."/>
            <person name="Bellair M."/>
            <person name="Blankenburg K."/>
            <person name="Chao H."/>
            <person name="Dinh H."/>
            <person name="Doddapaneni H."/>
            <person name="Downs B."/>
            <person name="Dugan-Rocha S."/>
            <person name="Elkadiri S."/>
            <person name="Gnanaolivu R.D."/>
            <person name="Hernandez B."/>
            <person name="Javaid M."/>
            <person name="Jayaseelan J.C."/>
            <person name="Lee S."/>
            <person name="Li M."/>
            <person name="Ming W."/>
            <person name="Munidasa M."/>
            <person name="Muniz J."/>
            <person name="Nguyen L."/>
            <person name="Ongeri F."/>
            <person name="Osuji N."/>
            <person name="Pu L.-L."/>
            <person name="Puazo M."/>
            <person name="Qu C."/>
            <person name="Quiroz J."/>
            <person name="Raj R."/>
            <person name="Weissenberger G."/>
            <person name="Xin Y."/>
            <person name="Zou X."/>
            <person name="Han Y."/>
            <person name="Richards S."/>
            <person name="Worley K."/>
            <person name="Muzny D."/>
            <person name="Gibbs R."/>
        </authorList>
    </citation>
    <scope>NUCLEOTIDE SEQUENCE</scope>
    <source>
        <strain evidence="6">Sampled in the wild</strain>
    </source>
</reference>
<dbReference type="PANTHER" id="PTHR11552:SF147">
    <property type="entry name" value="CHOLINE DEHYDROGENASE, MITOCHONDRIAL"/>
    <property type="match status" value="1"/>
</dbReference>
<dbReference type="Gene3D" id="3.30.560.10">
    <property type="entry name" value="Glucose Oxidase, domain 3"/>
    <property type="match status" value="2"/>
</dbReference>
<dbReference type="InterPro" id="IPR000172">
    <property type="entry name" value="GMC_OxRdtase_N"/>
</dbReference>
<name>A0A8K0JUK3_LADFU</name>
<dbReference type="Gene3D" id="3.50.50.60">
    <property type="entry name" value="FAD/NAD(P)-binding domain"/>
    <property type="match status" value="2"/>
</dbReference>
<keyword evidence="4" id="KW-0274">FAD</keyword>
<feature type="domain" description="Glucose-methanol-choline oxidoreductase N-terminal" evidence="5">
    <location>
        <begin position="900"/>
        <end position="914"/>
    </location>
</feature>
<dbReference type="OrthoDB" id="269227at2759"/>
<evidence type="ECO:0000256" key="1">
    <source>
        <dbReference type="ARBA" id="ARBA00001974"/>
    </source>
</evidence>
<proteinExistence type="inferred from homology"/>
<evidence type="ECO:0000259" key="5">
    <source>
        <dbReference type="PROSITE" id="PS00624"/>
    </source>
</evidence>
<comment type="cofactor">
    <cofactor evidence="1">
        <name>FAD</name>
        <dbReference type="ChEBI" id="CHEBI:57692"/>
    </cofactor>
</comment>
<gene>
    <name evidence="6" type="ORF">J437_LFUL002602</name>
</gene>
<keyword evidence="3" id="KW-0285">Flavoprotein</keyword>
<evidence type="ECO:0000256" key="4">
    <source>
        <dbReference type="ARBA" id="ARBA00022827"/>
    </source>
</evidence>